<dbReference type="EMBL" id="MU806606">
    <property type="protein sequence ID" value="KAJ3833953.1"/>
    <property type="molecule type" value="Genomic_DNA"/>
</dbReference>
<sequence length="507" mass="54800">MAADSRYLYQPAHQAINPPQYTYQYQNPPPPAAYEPSSAQHAPPPPPPPLRNMRASQQSPHSPQAQYPPQHSPPIQSTGYAPVHPSYNSQGHYIAHAQPAPPSSASSQHTPPPPPQSQSQWSNENWQPQYSHYPSHVPQQHQQQHQQHPSPLPLTVAPENTYNNHARPDTSPALSTSSLRGYDDRVPPVHEHHQPPPPPQSSINGAPMAKYRQREEQSPTSYTNSQPASPNMFASLDYDQLMKQIKFVESPIRETLSTFRSPHPDTLEQMMQAATYAAQVLTSAAGISPISASHPTPVTYQQPNTIPPAPGYTNHRLSPPTIRDRMESHPQGSHTHTLSNDNSPPLSASTTGSLKRRHTNEYPENSQQSPLVGGSSAGGTANPNLGINHGSNSASAPVPAPPQGSMAQQQQQQQQHQSGSGPGQQPPSYAQSQLSSQSHTGGGPMAPSNPPSGGAPPTEGQTCLGCNATSTPEWRRGPMGMCVVILVSSFGFWFLPFSFYSIHSLGS</sequence>
<feature type="compositionally biased region" description="Low complexity" evidence="2">
    <location>
        <begin position="117"/>
        <end position="149"/>
    </location>
</feature>
<reference evidence="5" key="1">
    <citation type="submission" date="2022-08" db="EMBL/GenBank/DDBJ databases">
        <authorList>
            <consortium name="DOE Joint Genome Institute"/>
            <person name="Min B."/>
            <person name="Riley R."/>
            <person name="Sierra-Patev S."/>
            <person name="Naranjo-Ortiz M."/>
            <person name="Looney B."/>
            <person name="Konkel Z."/>
            <person name="Slot J.C."/>
            <person name="Sakamoto Y."/>
            <person name="Steenwyk J.L."/>
            <person name="Rokas A."/>
            <person name="Carro J."/>
            <person name="Camarero S."/>
            <person name="Ferreira P."/>
            <person name="Molpeceres G."/>
            <person name="Ruiz-Duenas F.J."/>
            <person name="Serrano A."/>
            <person name="Henrissat B."/>
            <person name="Drula E."/>
            <person name="Hughes K.W."/>
            <person name="Mata J.L."/>
            <person name="Ishikawa N.K."/>
            <person name="Vargas-Isla R."/>
            <person name="Ushijima S."/>
            <person name="Smith C.A."/>
            <person name="Ahrendt S."/>
            <person name="Andreopoulos W."/>
            <person name="He G."/>
            <person name="Labutti K."/>
            <person name="Lipzen A."/>
            <person name="Ng V."/>
            <person name="Sandor L."/>
            <person name="Barry K."/>
            <person name="Martinez A.T."/>
            <person name="Xiao Y."/>
            <person name="Gibbons J.G."/>
            <person name="Terashima K."/>
            <person name="Hibbett D.S."/>
            <person name="Grigoriev I.V."/>
        </authorList>
    </citation>
    <scope>NUCLEOTIDE SEQUENCE</scope>
    <source>
        <strain evidence="5">TFB9207</strain>
    </source>
</reference>
<comment type="caution">
    <text evidence="5">The sequence shown here is derived from an EMBL/GenBank/DDBJ whole genome shotgun (WGS) entry which is preliminary data.</text>
</comment>
<evidence type="ECO:0000313" key="6">
    <source>
        <dbReference type="Proteomes" id="UP001163846"/>
    </source>
</evidence>
<dbReference type="AlphaFoldDB" id="A0AA38P0R2"/>
<dbReference type="Gene3D" id="3.30.50.10">
    <property type="entry name" value="Erythroid Transcription Factor GATA-1, subunit A"/>
    <property type="match status" value="1"/>
</dbReference>
<organism evidence="5 6">
    <name type="scientific">Lentinula raphanica</name>
    <dbReference type="NCBI Taxonomy" id="153919"/>
    <lineage>
        <taxon>Eukaryota</taxon>
        <taxon>Fungi</taxon>
        <taxon>Dikarya</taxon>
        <taxon>Basidiomycota</taxon>
        <taxon>Agaricomycotina</taxon>
        <taxon>Agaricomycetes</taxon>
        <taxon>Agaricomycetidae</taxon>
        <taxon>Agaricales</taxon>
        <taxon>Marasmiineae</taxon>
        <taxon>Omphalotaceae</taxon>
        <taxon>Lentinula</taxon>
    </lineage>
</organism>
<dbReference type="InterPro" id="IPR013088">
    <property type="entry name" value="Znf_NHR/GATA"/>
</dbReference>
<keyword evidence="6" id="KW-1185">Reference proteome</keyword>
<evidence type="ECO:0000256" key="3">
    <source>
        <dbReference type="SAM" id="Phobius"/>
    </source>
</evidence>
<keyword evidence="3" id="KW-0812">Transmembrane</keyword>
<feature type="domain" description="GATA-type" evidence="4">
    <location>
        <begin position="457"/>
        <end position="480"/>
    </location>
</feature>
<feature type="compositionally biased region" description="Basic and acidic residues" evidence="2">
    <location>
        <begin position="181"/>
        <end position="194"/>
    </location>
</feature>
<evidence type="ECO:0000259" key="4">
    <source>
        <dbReference type="PROSITE" id="PS50114"/>
    </source>
</evidence>
<keyword evidence="3" id="KW-0472">Membrane</keyword>
<dbReference type="Proteomes" id="UP001163846">
    <property type="component" value="Unassembled WGS sequence"/>
</dbReference>
<evidence type="ECO:0000313" key="5">
    <source>
        <dbReference type="EMBL" id="KAJ3833953.1"/>
    </source>
</evidence>
<feature type="compositionally biased region" description="Polar residues" evidence="2">
    <location>
        <begin position="330"/>
        <end position="353"/>
    </location>
</feature>
<accession>A0AA38P0R2</accession>
<dbReference type="GO" id="GO:0006355">
    <property type="term" value="P:regulation of DNA-templated transcription"/>
    <property type="evidence" value="ECO:0007669"/>
    <property type="project" value="InterPro"/>
</dbReference>
<dbReference type="GO" id="GO:0043565">
    <property type="term" value="F:sequence-specific DNA binding"/>
    <property type="evidence" value="ECO:0007669"/>
    <property type="project" value="InterPro"/>
</dbReference>
<feature type="compositionally biased region" description="Low complexity" evidence="2">
    <location>
        <begin position="95"/>
        <end position="109"/>
    </location>
</feature>
<protein>
    <recommendedName>
        <fullName evidence="4">GATA-type domain-containing protein</fullName>
    </recommendedName>
</protein>
<feature type="region of interest" description="Disordered" evidence="2">
    <location>
        <begin position="293"/>
        <end position="464"/>
    </location>
</feature>
<keyword evidence="1" id="KW-0479">Metal-binding</keyword>
<name>A0AA38P0R2_9AGAR</name>
<feature type="compositionally biased region" description="Low complexity" evidence="2">
    <location>
        <begin position="55"/>
        <end position="69"/>
    </location>
</feature>
<keyword evidence="1" id="KW-0862">Zinc</keyword>
<feature type="compositionally biased region" description="Polar residues" evidence="2">
    <location>
        <begin position="218"/>
        <end position="229"/>
    </location>
</feature>
<dbReference type="InterPro" id="IPR000679">
    <property type="entry name" value="Znf_GATA"/>
</dbReference>
<evidence type="ECO:0000256" key="1">
    <source>
        <dbReference type="PROSITE-ProRule" id="PRU00094"/>
    </source>
</evidence>
<proteinExistence type="predicted"/>
<feature type="compositionally biased region" description="Polar residues" evidence="2">
    <location>
        <begin position="293"/>
        <end position="304"/>
    </location>
</feature>
<feature type="region of interest" description="Disordered" evidence="2">
    <location>
        <begin position="1"/>
        <end position="231"/>
    </location>
</feature>
<feature type="compositionally biased region" description="Low complexity" evidence="2">
    <location>
        <begin position="17"/>
        <end position="26"/>
    </location>
</feature>
<keyword evidence="1" id="KW-0863">Zinc-finger</keyword>
<evidence type="ECO:0000256" key="2">
    <source>
        <dbReference type="SAM" id="MobiDB-lite"/>
    </source>
</evidence>
<gene>
    <name evidence="5" type="ORF">F5878DRAFT_381252</name>
</gene>
<keyword evidence="3" id="KW-1133">Transmembrane helix</keyword>
<feature type="transmembrane region" description="Helical" evidence="3">
    <location>
        <begin position="481"/>
        <end position="502"/>
    </location>
</feature>
<feature type="compositionally biased region" description="Low complexity" evidence="2">
    <location>
        <begin position="391"/>
        <end position="419"/>
    </location>
</feature>
<dbReference type="GO" id="GO:0008270">
    <property type="term" value="F:zinc ion binding"/>
    <property type="evidence" value="ECO:0007669"/>
    <property type="project" value="UniProtKB-KW"/>
</dbReference>
<dbReference type="PROSITE" id="PS50114">
    <property type="entry name" value="GATA_ZN_FINGER_2"/>
    <property type="match status" value="1"/>
</dbReference>